<feature type="binding site" evidence="3">
    <location>
        <position position="133"/>
    </location>
    <ligand>
        <name>Fe cation</name>
        <dbReference type="ChEBI" id="CHEBI:24875"/>
    </ligand>
</feature>
<dbReference type="PATRIC" id="fig|1538.10.peg.683"/>
<dbReference type="CDD" id="cd00487">
    <property type="entry name" value="Pep_deformylase"/>
    <property type="match status" value="1"/>
</dbReference>
<dbReference type="InterPro" id="IPR023635">
    <property type="entry name" value="Peptide_deformylase"/>
</dbReference>
<accession>A0A166SFB4</accession>
<comment type="cofactor">
    <cofactor evidence="3">
        <name>Fe(2+)</name>
        <dbReference type="ChEBI" id="CHEBI:29033"/>
    </cofactor>
    <text evidence="3">Binds 1 Fe(2+) ion.</text>
</comment>
<comment type="caution">
    <text evidence="4">The sequence shown here is derived from an EMBL/GenBank/DDBJ whole genome shotgun (WGS) entry which is preliminary data.</text>
</comment>
<dbReference type="NCBIfam" id="NF001159">
    <property type="entry name" value="PRK00150.1-3"/>
    <property type="match status" value="1"/>
</dbReference>
<keyword evidence="3 4" id="KW-0378">Hydrolase</keyword>
<feature type="active site" evidence="3">
    <location>
        <position position="134"/>
    </location>
</feature>
<dbReference type="EC" id="3.5.1.88" evidence="3"/>
<comment type="function">
    <text evidence="3">Removes the formyl group from the N-terminal Met of newly synthesized proteins. Requires at least a dipeptide for an efficient rate of reaction. N-terminal L-methionine is a prerequisite for activity but the enzyme has broad specificity at other positions.</text>
</comment>
<evidence type="ECO:0000256" key="2">
    <source>
        <dbReference type="ARBA" id="ARBA00023004"/>
    </source>
</evidence>
<gene>
    <name evidence="4" type="primary">def1</name>
    <name evidence="3" type="synonym">def</name>
    <name evidence="4" type="ORF">WY13_00200</name>
</gene>
<dbReference type="GO" id="GO:0042586">
    <property type="term" value="F:peptide deformylase activity"/>
    <property type="evidence" value="ECO:0007669"/>
    <property type="project" value="UniProtKB-UniRule"/>
</dbReference>
<dbReference type="RefSeq" id="WP_063553857.1">
    <property type="nucleotide sequence ID" value="NZ_LITT01000002.1"/>
</dbReference>
<keyword evidence="2 3" id="KW-0408">Iron</keyword>
<dbReference type="PIRSF" id="PIRSF004749">
    <property type="entry name" value="Pep_def"/>
    <property type="match status" value="1"/>
</dbReference>
<feature type="binding site" evidence="3">
    <location>
        <position position="91"/>
    </location>
    <ligand>
        <name>Fe cation</name>
        <dbReference type="ChEBI" id="CHEBI:24875"/>
    </ligand>
</feature>
<dbReference type="PRINTS" id="PR01576">
    <property type="entry name" value="PDEFORMYLASE"/>
</dbReference>
<dbReference type="Gene3D" id="3.90.45.10">
    <property type="entry name" value="Peptide deformylase"/>
    <property type="match status" value="1"/>
</dbReference>
<comment type="similarity">
    <text evidence="1 3">Belongs to the polypeptide deformylase family.</text>
</comment>
<evidence type="ECO:0000256" key="1">
    <source>
        <dbReference type="ARBA" id="ARBA00010759"/>
    </source>
</evidence>
<dbReference type="OrthoDB" id="9784988at2"/>
<reference evidence="4 5" key="1">
    <citation type="journal article" date="2015" name="Biotechnol. Bioeng.">
        <title>Genome sequence and phenotypic characterization of Caulobacter segnis.</title>
        <authorList>
            <person name="Patel S."/>
            <person name="Fletcher B."/>
            <person name="Scott D.C."/>
            <person name="Ely B."/>
        </authorList>
    </citation>
    <scope>NUCLEOTIDE SEQUENCE [LARGE SCALE GENOMIC DNA]</scope>
    <source>
        <strain evidence="4 5">ERI-2</strain>
    </source>
</reference>
<protein>
    <recommendedName>
        <fullName evidence="3">Peptide deformylase</fullName>
        <shortName evidence="3">PDF</shortName>
        <ecNumber evidence="3">3.5.1.88</ecNumber>
    </recommendedName>
    <alternativeName>
        <fullName evidence="3">Polypeptide deformylase</fullName>
    </alternativeName>
</protein>
<comment type="catalytic activity">
    <reaction evidence="3">
        <text>N-terminal N-formyl-L-methionyl-[peptide] + H2O = N-terminal L-methionyl-[peptide] + formate</text>
        <dbReference type="Rhea" id="RHEA:24420"/>
        <dbReference type="Rhea" id="RHEA-COMP:10639"/>
        <dbReference type="Rhea" id="RHEA-COMP:10640"/>
        <dbReference type="ChEBI" id="CHEBI:15377"/>
        <dbReference type="ChEBI" id="CHEBI:15740"/>
        <dbReference type="ChEBI" id="CHEBI:49298"/>
        <dbReference type="ChEBI" id="CHEBI:64731"/>
        <dbReference type="EC" id="3.5.1.88"/>
    </reaction>
</comment>
<dbReference type="Proteomes" id="UP000077407">
    <property type="component" value="Unassembled WGS sequence"/>
</dbReference>
<dbReference type="Pfam" id="PF01327">
    <property type="entry name" value="Pep_deformylase"/>
    <property type="match status" value="1"/>
</dbReference>
<organism evidence="4 5">
    <name type="scientific">Clostridium ljungdahlii</name>
    <dbReference type="NCBI Taxonomy" id="1538"/>
    <lineage>
        <taxon>Bacteria</taxon>
        <taxon>Bacillati</taxon>
        <taxon>Bacillota</taxon>
        <taxon>Clostridia</taxon>
        <taxon>Eubacteriales</taxon>
        <taxon>Clostridiaceae</taxon>
        <taxon>Clostridium</taxon>
    </lineage>
</organism>
<dbReference type="PANTHER" id="PTHR10458:SF22">
    <property type="entry name" value="PEPTIDE DEFORMYLASE"/>
    <property type="match status" value="1"/>
</dbReference>
<keyword evidence="3" id="KW-0479">Metal-binding</keyword>
<evidence type="ECO:0000256" key="3">
    <source>
        <dbReference type="HAMAP-Rule" id="MF_00163"/>
    </source>
</evidence>
<name>A0A166SFB4_9CLOT</name>
<dbReference type="InterPro" id="IPR036821">
    <property type="entry name" value="Peptide_deformylase_sf"/>
</dbReference>
<keyword evidence="3" id="KW-0648">Protein biosynthesis</keyword>
<dbReference type="AlphaFoldDB" id="A0A166SFB4"/>
<feature type="binding site" evidence="3">
    <location>
        <position position="137"/>
    </location>
    <ligand>
        <name>Fe cation</name>
        <dbReference type="ChEBI" id="CHEBI:24875"/>
    </ligand>
</feature>
<dbReference type="SUPFAM" id="SSF56420">
    <property type="entry name" value="Peptide deformylase"/>
    <property type="match status" value="1"/>
</dbReference>
<dbReference type="NCBIfam" id="TIGR00079">
    <property type="entry name" value="pept_deformyl"/>
    <property type="match status" value="1"/>
</dbReference>
<evidence type="ECO:0000313" key="5">
    <source>
        <dbReference type="Proteomes" id="UP000077407"/>
    </source>
</evidence>
<dbReference type="EMBL" id="LITT01000002">
    <property type="protein sequence ID" value="OAA92113.1"/>
    <property type="molecule type" value="Genomic_DNA"/>
</dbReference>
<dbReference type="GO" id="GO:0046872">
    <property type="term" value="F:metal ion binding"/>
    <property type="evidence" value="ECO:0007669"/>
    <property type="project" value="UniProtKB-KW"/>
</dbReference>
<sequence length="156" mass="17294">MAVREILKFGDKLLRKVSRKVKNIDEETLGIVQDLKDTLYASSGVGLSAPQIGILKRIIFIDLGKENTNPVVLINPKIVKKMGRNEGPEGCLSYNGHEGIVVRPKKVIVVGEDANGNGVRYNAEGLFARAFCHEIDHLDGVLYTDKAKKIYKVDEF</sequence>
<proteinExistence type="inferred from homology"/>
<dbReference type="PANTHER" id="PTHR10458">
    <property type="entry name" value="PEPTIDE DEFORMYLASE"/>
    <property type="match status" value="1"/>
</dbReference>
<evidence type="ECO:0000313" key="4">
    <source>
        <dbReference type="EMBL" id="OAA92113.1"/>
    </source>
</evidence>
<dbReference type="GO" id="GO:0006412">
    <property type="term" value="P:translation"/>
    <property type="evidence" value="ECO:0007669"/>
    <property type="project" value="UniProtKB-UniRule"/>
</dbReference>
<dbReference type="HAMAP" id="MF_00163">
    <property type="entry name" value="Pep_deformylase"/>
    <property type="match status" value="1"/>
</dbReference>